<dbReference type="InterPro" id="IPR003797">
    <property type="entry name" value="DegV"/>
</dbReference>
<dbReference type="PANTHER" id="PTHR33434">
    <property type="entry name" value="DEGV DOMAIN-CONTAINING PROTEIN DR_1986-RELATED"/>
    <property type="match status" value="1"/>
</dbReference>
<dbReference type="AlphaFoldDB" id="A0A9D1JVL9"/>
<dbReference type="Gene3D" id="3.30.1180.10">
    <property type="match status" value="1"/>
</dbReference>
<reference evidence="2" key="1">
    <citation type="submission" date="2020-10" db="EMBL/GenBank/DDBJ databases">
        <authorList>
            <person name="Gilroy R."/>
        </authorList>
    </citation>
    <scope>NUCLEOTIDE SEQUENCE</scope>
    <source>
        <strain evidence="2">ChiHjej10B9-9673</strain>
    </source>
</reference>
<protein>
    <submittedName>
        <fullName evidence="2">DegV family protein</fullName>
    </submittedName>
</protein>
<organism evidence="2 3">
    <name type="scientific">Candidatus Scatomorpha merdipullorum</name>
    <dbReference type="NCBI Taxonomy" id="2840927"/>
    <lineage>
        <taxon>Bacteria</taxon>
        <taxon>Bacillati</taxon>
        <taxon>Bacillota</taxon>
        <taxon>Clostridia</taxon>
        <taxon>Eubacteriales</taxon>
        <taxon>Candidatus Scatomorpha</taxon>
    </lineage>
</organism>
<evidence type="ECO:0000313" key="3">
    <source>
        <dbReference type="Proteomes" id="UP000824001"/>
    </source>
</evidence>
<dbReference type="InterPro" id="IPR050270">
    <property type="entry name" value="DegV_domain_contain"/>
</dbReference>
<evidence type="ECO:0000256" key="1">
    <source>
        <dbReference type="ARBA" id="ARBA00023121"/>
    </source>
</evidence>
<proteinExistence type="predicted"/>
<dbReference type="Proteomes" id="UP000824001">
    <property type="component" value="Unassembled WGS sequence"/>
</dbReference>
<accession>A0A9D1JVL9</accession>
<dbReference type="SUPFAM" id="SSF82549">
    <property type="entry name" value="DAK1/DegV-like"/>
    <property type="match status" value="1"/>
</dbReference>
<dbReference type="PANTHER" id="PTHR33434:SF2">
    <property type="entry name" value="FATTY ACID-BINDING PROTEIN TM_1468"/>
    <property type="match status" value="1"/>
</dbReference>
<dbReference type="PROSITE" id="PS51482">
    <property type="entry name" value="DEGV"/>
    <property type="match status" value="1"/>
</dbReference>
<dbReference type="EMBL" id="DVJK01000205">
    <property type="protein sequence ID" value="HIS67342.1"/>
    <property type="molecule type" value="Genomic_DNA"/>
</dbReference>
<dbReference type="GO" id="GO:0008289">
    <property type="term" value="F:lipid binding"/>
    <property type="evidence" value="ECO:0007669"/>
    <property type="project" value="UniProtKB-KW"/>
</dbReference>
<keyword evidence="1" id="KW-0446">Lipid-binding</keyword>
<reference evidence="2" key="2">
    <citation type="journal article" date="2021" name="PeerJ">
        <title>Extensive microbial diversity within the chicken gut microbiome revealed by metagenomics and culture.</title>
        <authorList>
            <person name="Gilroy R."/>
            <person name="Ravi A."/>
            <person name="Getino M."/>
            <person name="Pursley I."/>
            <person name="Horton D.L."/>
            <person name="Alikhan N.F."/>
            <person name="Baker D."/>
            <person name="Gharbi K."/>
            <person name="Hall N."/>
            <person name="Watson M."/>
            <person name="Adriaenssens E.M."/>
            <person name="Foster-Nyarko E."/>
            <person name="Jarju S."/>
            <person name="Secka A."/>
            <person name="Antonio M."/>
            <person name="Oren A."/>
            <person name="Chaudhuri R.R."/>
            <person name="La Ragione R."/>
            <person name="Hildebrand F."/>
            <person name="Pallen M.J."/>
        </authorList>
    </citation>
    <scope>NUCLEOTIDE SEQUENCE</scope>
    <source>
        <strain evidence="2">ChiHjej10B9-9673</strain>
    </source>
</reference>
<sequence>MKVKISTDSTCDLPREFIERYDIGVLPMYIVRDGVSLRDGIDIKPEDMYEYTKTTGRLCGTAAVTVADYTAAWTEWLRDADAIVHVAFSSELSVSCNNACIAAEEFENITVVDSLNLSTGFGHLVLDAAIMASEGRSAAEIAAEVERLVPKMDVSFVLNTLDYLRKGGRCTTVQALGANLLGLKPCIEVHEGRMTVGKKYRGKIEAAYHQYIRDRLQGRDDIDLRRVFITDSGLPDDVRARLRETVLACQPFKEVYNNPAGCTISGHCGPWCMGVLYYHK</sequence>
<dbReference type="Pfam" id="PF02645">
    <property type="entry name" value="DegV"/>
    <property type="match status" value="1"/>
</dbReference>
<dbReference type="NCBIfam" id="TIGR00762">
    <property type="entry name" value="DegV"/>
    <property type="match status" value="1"/>
</dbReference>
<gene>
    <name evidence="2" type="ORF">IAC18_07235</name>
</gene>
<evidence type="ECO:0000313" key="2">
    <source>
        <dbReference type="EMBL" id="HIS67342.1"/>
    </source>
</evidence>
<name>A0A9D1JVL9_9FIRM</name>
<comment type="caution">
    <text evidence="2">The sequence shown here is derived from an EMBL/GenBank/DDBJ whole genome shotgun (WGS) entry which is preliminary data.</text>
</comment>
<dbReference type="InterPro" id="IPR043168">
    <property type="entry name" value="DegV_C"/>
</dbReference>
<dbReference type="Gene3D" id="3.40.50.10170">
    <property type="match status" value="1"/>
</dbReference>